<dbReference type="AlphaFoldDB" id="A0A6J4KS70"/>
<proteinExistence type="predicted"/>
<evidence type="ECO:0000313" key="1">
    <source>
        <dbReference type="EMBL" id="CAA9311999.1"/>
    </source>
</evidence>
<accession>A0A6J4KS70</accession>
<gene>
    <name evidence="1" type="ORF">AVDCRST_MAG94-1017</name>
</gene>
<name>A0A6J4KS70_9CYAN</name>
<sequence>MAPLPSCSLQWRGKQPSWRRIGKRLVPDVSTRKSPSYSV</sequence>
<organism evidence="1">
    <name type="scientific">uncultured Leptolyngbya sp</name>
    <dbReference type="NCBI Taxonomy" id="332963"/>
    <lineage>
        <taxon>Bacteria</taxon>
        <taxon>Bacillati</taxon>
        <taxon>Cyanobacteriota</taxon>
        <taxon>Cyanophyceae</taxon>
        <taxon>Leptolyngbyales</taxon>
        <taxon>Leptolyngbyaceae</taxon>
        <taxon>Leptolyngbya group</taxon>
        <taxon>Leptolyngbya</taxon>
        <taxon>environmental samples</taxon>
    </lineage>
</organism>
<protein>
    <submittedName>
        <fullName evidence="1">Uncharacterized protein</fullName>
    </submittedName>
</protein>
<dbReference type="EMBL" id="CADCTY010000337">
    <property type="protein sequence ID" value="CAA9311999.1"/>
    <property type="molecule type" value="Genomic_DNA"/>
</dbReference>
<reference evidence="1" key="1">
    <citation type="submission" date="2020-02" db="EMBL/GenBank/DDBJ databases">
        <authorList>
            <person name="Meier V. D."/>
        </authorList>
    </citation>
    <scope>NUCLEOTIDE SEQUENCE</scope>
    <source>
        <strain evidence="1">AVDCRST_MAG94</strain>
    </source>
</reference>